<evidence type="ECO:0000313" key="2">
    <source>
        <dbReference type="Proteomes" id="UP000192980"/>
    </source>
</evidence>
<dbReference type="AlphaFoldDB" id="A0A1X7IG89"/>
<protein>
    <submittedName>
        <fullName evidence="1">Uncharacterized protein</fullName>
    </submittedName>
</protein>
<reference evidence="1 2" key="1">
    <citation type="submission" date="2017-04" db="EMBL/GenBank/DDBJ databases">
        <authorList>
            <person name="Afonso C.L."/>
            <person name="Miller P.J."/>
            <person name="Scott M.A."/>
            <person name="Spackman E."/>
            <person name="Goraichik I."/>
            <person name="Dimitrov K.M."/>
            <person name="Suarez D.L."/>
            <person name="Swayne D.E."/>
        </authorList>
    </citation>
    <scope>NUCLEOTIDE SEQUENCE [LARGE SCALE GENOMIC DNA]</scope>
    <source>
        <strain evidence="1 2">DSM 22418</strain>
    </source>
</reference>
<gene>
    <name evidence="1" type="ORF">SAMN05660862_0757</name>
</gene>
<dbReference type="Proteomes" id="UP000192980">
    <property type="component" value="Unassembled WGS sequence"/>
</dbReference>
<proteinExistence type="predicted"/>
<accession>A0A1X7IG89</accession>
<evidence type="ECO:0000313" key="1">
    <source>
        <dbReference type="EMBL" id="SMG13288.1"/>
    </source>
</evidence>
<dbReference type="EMBL" id="FXAU01000001">
    <property type="protein sequence ID" value="SMG13288.1"/>
    <property type="molecule type" value="Genomic_DNA"/>
</dbReference>
<sequence>MRQFSKLVACVQYSIDFSLEKKQNLFRNNTAPSYHFNFLDKGIIDCNSLFLKYLYNIHE</sequence>
<name>A0A1X7IG89_9SPHI</name>
<keyword evidence="2" id="KW-1185">Reference proteome</keyword>
<dbReference type="STRING" id="561061.SAMN05660862_0757"/>
<organism evidence="1 2">
    <name type="scientific">Sphingobacterium psychroaquaticum</name>
    <dbReference type="NCBI Taxonomy" id="561061"/>
    <lineage>
        <taxon>Bacteria</taxon>
        <taxon>Pseudomonadati</taxon>
        <taxon>Bacteroidota</taxon>
        <taxon>Sphingobacteriia</taxon>
        <taxon>Sphingobacteriales</taxon>
        <taxon>Sphingobacteriaceae</taxon>
        <taxon>Sphingobacterium</taxon>
    </lineage>
</organism>